<evidence type="ECO:0000256" key="3">
    <source>
        <dbReference type="ARBA" id="ARBA00022692"/>
    </source>
</evidence>
<dbReference type="Proteomes" id="UP000266188">
    <property type="component" value="Unassembled WGS sequence"/>
</dbReference>
<feature type="transmembrane region" description="Helical" evidence="6">
    <location>
        <begin position="90"/>
        <end position="112"/>
    </location>
</feature>
<dbReference type="InterPro" id="IPR050930">
    <property type="entry name" value="MFS_Vesicular_Transporter"/>
</dbReference>
<dbReference type="Gene3D" id="1.20.1250.20">
    <property type="entry name" value="MFS general substrate transporter like domains"/>
    <property type="match status" value="2"/>
</dbReference>
<evidence type="ECO:0000256" key="6">
    <source>
        <dbReference type="SAM" id="Phobius"/>
    </source>
</evidence>
<keyword evidence="4 6" id="KW-1133">Transmembrane helix</keyword>
<dbReference type="InterPro" id="IPR020846">
    <property type="entry name" value="MFS_dom"/>
</dbReference>
<feature type="transmembrane region" description="Helical" evidence="6">
    <location>
        <begin position="66"/>
        <end position="84"/>
    </location>
</feature>
<feature type="transmembrane region" description="Helical" evidence="6">
    <location>
        <begin position="151"/>
        <end position="170"/>
    </location>
</feature>
<keyword evidence="9" id="KW-1185">Reference proteome</keyword>
<name>A0A3A2ZZ48_9EURO</name>
<feature type="transmembrane region" description="Helical" evidence="6">
    <location>
        <begin position="32"/>
        <end position="54"/>
    </location>
</feature>
<sequence>MFTDVLIYTIIIPIIPTALVSRAGVLEKDAQYWVSILLAVYGFTLLIASPVLGYFADYYQSRRPPFLSGLLALAISTGLFAAAHSPAALVVARVFQGLSAAVVWVIGLALVVDRVQQDRIGQAMGMTTVGMTMGSFLGPTVGGVMYEKLGYYQAFLLPIALIILDIVLRLSMRDSPTMKIAQKFNEYIPSEEEQVQRNNYGTISSRDCLPPNTSGTDEESALLGSSNFAGSTTVAGNKSPVFQMLCSARLLVALIVTVVVAIGLTAFETTLPLFVMKTFDWSSRGAGLIFLSFSVPSLAGSFAGKLVDQFGARRPGFVTGTVTGAATICLRFVQSNTTTDKVLLTGLLAIIGLGILVLQIIAMTEVSMVVYEREGESIGKSPIALAYALFNMAYAAGQLVGPILAGLLRVHAGWKTMTLVFGISWLLAAVPITFFSGSSQHETGDVEAEGESVTRR</sequence>
<comment type="caution">
    <text evidence="8">The sequence shown here is derived from an EMBL/GenBank/DDBJ whole genome shotgun (WGS) entry which is preliminary data.</text>
</comment>
<organism evidence="8 9">
    <name type="scientific">Aspergillus sclerotialis</name>
    <dbReference type="NCBI Taxonomy" id="2070753"/>
    <lineage>
        <taxon>Eukaryota</taxon>
        <taxon>Fungi</taxon>
        <taxon>Dikarya</taxon>
        <taxon>Ascomycota</taxon>
        <taxon>Pezizomycotina</taxon>
        <taxon>Eurotiomycetes</taxon>
        <taxon>Eurotiomycetidae</taxon>
        <taxon>Eurotiales</taxon>
        <taxon>Aspergillaceae</taxon>
        <taxon>Aspergillus</taxon>
        <taxon>Aspergillus subgen. Polypaecilum</taxon>
    </lineage>
</organism>
<keyword evidence="5 6" id="KW-0472">Membrane</keyword>
<feature type="transmembrane region" description="Helical" evidence="6">
    <location>
        <begin position="5"/>
        <end position="26"/>
    </location>
</feature>
<dbReference type="PANTHER" id="PTHR23506">
    <property type="entry name" value="GH10249P"/>
    <property type="match status" value="1"/>
</dbReference>
<evidence type="ECO:0000313" key="8">
    <source>
        <dbReference type="EMBL" id="RJE23175.1"/>
    </source>
</evidence>
<feature type="domain" description="Major facilitator superfamily (MFS) profile" evidence="7">
    <location>
        <begin position="1"/>
        <end position="440"/>
    </location>
</feature>
<evidence type="ECO:0000256" key="4">
    <source>
        <dbReference type="ARBA" id="ARBA00022989"/>
    </source>
</evidence>
<dbReference type="PANTHER" id="PTHR23506:SF23">
    <property type="entry name" value="GH10249P"/>
    <property type="match status" value="1"/>
</dbReference>
<dbReference type="SUPFAM" id="SSF103473">
    <property type="entry name" value="MFS general substrate transporter"/>
    <property type="match status" value="1"/>
</dbReference>
<feature type="transmembrane region" description="Helical" evidence="6">
    <location>
        <begin position="287"/>
        <end position="304"/>
    </location>
</feature>
<gene>
    <name evidence="8" type="ORF">PHISCL_04482</name>
</gene>
<keyword evidence="3 6" id="KW-0812">Transmembrane</keyword>
<dbReference type="OrthoDB" id="5086884at2759"/>
<dbReference type="PRINTS" id="PR01036">
    <property type="entry name" value="TCRTETB"/>
</dbReference>
<dbReference type="Pfam" id="PF07690">
    <property type="entry name" value="MFS_1"/>
    <property type="match status" value="1"/>
</dbReference>
<dbReference type="InterPro" id="IPR036259">
    <property type="entry name" value="MFS_trans_sf"/>
</dbReference>
<feature type="transmembrane region" description="Helical" evidence="6">
    <location>
        <begin position="248"/>
        <end position="267"/>
    </location>
</feature>
<evidence type="ECO:0000256" key="1">
    <source>
        <dbReference type="ARBA" id="ARBA00004141"/>
    </source>
</evidence>
<feature type="transmembrane region" description="Helical" evidence="6">
    <location>
        <begin position="383"/>
        <end position="405"/>
    </location>
</feature>
<dbReference type="GO" id="GO:0016020">
    <property type="term" value="C:membrane"/>
    <property type="evidence" value="ECO:0007669"/>
    <property type="project" value="UniProtKB-SubCell"/>
</dbReference>
<feature type="transmembrane region" description="Helical" evidence="6">
    <location>
        <begin position="346"/>
        <end position="371"/>
    </location>
</feature>
<evidence type="ECO:0000313" key="9">
    <source>
        <dbReference type="Proteomes" id="UP000266188"/>
    </source>
</evidence>
<reference evidence="9" key="1">
    <citation type="submission" date="2017-02" db="EMBL/GenBank/DDBJ databases">
        <authorList>
            <person name="Tafer H."/>
            <person name="Lopandic K."/>
        </authorList>
    </citation>
    <scope>NUCLEOTIDE SEQUENCE [LARGE SCALE GENOMIC DNA]</scope>
    <source>
        <strain evidence="9">CBS 366.77</strain>
    </source>
</reference>
<dbReference type="STRING" id="2070753.A0A3A2ZZ48"/>
<protein>
    <submittedName>
        <fullName evidence="8">Transporter</fullName>
    </submittedName>
</protein>
<dbReference type="EMBL" id="MVGC01000132">
    <property type="protein sequence ID" value="RJE23175.1"/>
    <property type="molecule type" value="Genomic_DNA"/>
</dbReference>
<keyword evidence="2" id="KW-0813">Transport</keyword>
<evidence type="ECO:0000256" key="5">
    <source>
        <dbReference type="ARBA" id="ARBA00023136"/>
    </source>
</evidence>
<feature type="transmembrane region" description="Helical" evidence="6">
    <location>
        <begin position="124"/>
        <end position="145"/>
    </location>
</feature>
<dbReference type="GO" id="GO:0022857">
    <property type="term" value="F:transmembrane transporter activity"/>
    <property type="evidence" value="ECO:0007669"/>
    <property type="project" value="InterPro"/>
</dbReference>
<dbReference type="PROSITE" id="PS50850">
    <property type="entry name" value="MFS"/>
    <property type="match status" value="1"/>
</dbReference>
<proteinExistence type="predicted"/>
<dbReference type="InterPro" id="IPR011701">
    <property type="entry name" value="MFS"/>
</dbReference>
<dbReference type="AlphaFoldDB" id="A0A3A2ZZ48"/>
<accession>A0A3A2ZZ48</accession>
<evidence type="ECO:0000259" key="7">
    <source>
        <dbReference type="PROSITE" id="PS50850"/>
    </source>
</evidence>
<evidence type="ECO:0000256" key="2">
    <source>
        <dbReference type="ARBA" id="ARBA00022448"/>
    </source>
</evidence>
<feature type="transmembrane region" description="Helical" evidence="6">
    <location>
        <begin position="417"/>
        <end position="435"/>
    </location>
</feature>
<dbReference type="CDD" id="cd17325">
    <property type="entry name" value="MFS_MdtG_SLC18_like"/>
    <property type="match status" value="1"/>
</dbReference>
<comment type="subcellular location">
    <subcellularLocation>
        <location evidence="1">Membrane</location>
        <topology evidence="1">Multi-pass membrane protein</topology>
    </subcellularLocation>
</comment>